<evidence type="ECO:0000259" key="1">
    <source>
        <dbReference type="Pfam" id="PF00326"/>
    </source>
</evidence>
<dbReference type="InterPro" id="IPR001375">
    <property type="entry name" value="Peptidase_S9_cat"/>
</dbReference>
<dbReference type="PANTHER" id="PTHR12277:SF81">
    <property type="entry name" value="PROTEIN ABHD13"/>
    <property type="match status" value="1"/>
</dbReference>
<evidence type="ECO:0000313" key="2">
    <source>
        <dbReference type="EMBL" id="GAQ86154.1"/>
    </source>
</evidence>
<dbReference type="GO" id="GO:0016020">
    <property type="term" value="C:membrane"/>
    <property type="evidence" value="ECO:0000318"/>
    <property type="project" value="GO_Central"/>
</dbReference>
<dbReference type="ESTHER" id="kleni-a0a1y1i5c5">
    <property type="family name" value="ABHD13-BEM46"/>
</dbReference>
<name>A0A1Y1I5C5_KLENI</name>
<dbReference type="GO" id="GO:0008474">
    <property type="term" value="F:palmitoyl-(protein) hydrolase activity"/>
    <property type="evidence" value="ECO:0000318"/>
    <property type="project" value="GO_Central"/>
</dbReference>
<dbReference type="Pfam" id="PF00326">
    <property type="entry name" value="Peptidase_S9"/>
    <property type="match status" value="1"/>
</dbReference>
<protein>
    <recommendedName>
        <fullName evidence="1">Peptidase S9 prolyl oligopeptidase catalytic domain-containing protein</fullName>
    </recommendedName>
</protein>
<dbReference type="GO" id="GO:0006508">
    <property type="term" value="P:proteolysis"/>
    <property type="evidence" value="ECO:0007669"/>
    <property type="project" value="InterPro"/>
</dbReference>
<dbReference type="Gene3D" id="3.40.50.1820">
    <property type="entry name" value="alpha/beta hydrolase"/>
    <property type="match status" value="1"/>
</dbReference>
<dbReference type="STRING" id="105231.A0A1Y1I5C5"/>
<dbReference type="OMA" id="QYWTSED"/>
<evidence type="ECO:0000313" key="3">
    <source>
        <dbReference type="Proteomes" id="UP000054558"/>
    </source>
</evidence>
<gene>
    <name evidence="2" type="ORF">KFL_002730120</name>
</gene>
<dbReference type="PANTHER" id="PTHR12277">
    <property type="entry name" value="ALPHA/BETA HYDROLASE DOMAIN-CONTAINING PROTEIN"/>
    <property type="match status" value="1"/>
</dbReference>
<dbReference type="OrthoDB" id="10249433at2759"/>
<organism evidence="2 3">
    <name type="scientific">Klebsormidium nitens</name>
    <name type="common">Green alga</name>
    <name type="synonym">Ulothrix nitens</name>
    <dbReference type="NCBI Taxonomy" id="105231"/>
    <lineage>
        <taxon>Eukaryota</taxon>
        <taxon>Viridiplantae</taxon>
        <taxon>Streptophyta</taxon>
        <taxon>Klebsormidiophyceae</taxon>
        <taxon>Klebsormidiales</taxon>
        <taxon>Klebsormidiaceae</taxon>
        <taxon>Klebsormidium</taxon>
    </lineage>
</organism>
<reference evidence="2 3" key="1">
    <citation type="journal article" date="2014" name="Nat. Commun.">
        <title>Klebsormidium flaccidum genome reveals primary factors for plant terrestrial adaptation.</title>
        <authorList>
            <person name="Hori K."/>
            <person name="Maruyama F."/>
            <person name="Fujisawa T."/>
            <person name="Togashi T."/>
            <person name="Yamamoto N."/>
            <person name="Seo M."/>
            <person name="Sato S."/>
            <person name="Yamada T."/>
            <person name="Mori H."/>
            <person name="Tajima N."/>
            <person name="Moriyama T."/>
            <person name="Ikeuchi M."/>
            <person name="Watanabe M."/>
            <person name="Wada H."/>
            <person name="Kobayashi K."/>
            <person name="Saito M."/>
            <person name="Masuda T."/>
            <person name="Sasaki-Sekimoto Y."/>
            <person name="Mashiguchi K."/>
            <person name="Awai K."/>
            <person name="Shimojima M."/>
            <person name="Masuda S."/>
            <person name="Iwai M."/>
            <person name="Nobusawa T."/>
            <person name="Narise T."/>
            <person name="Kondo S."/>
            <person name="Saito H."/>
            <person name="Sato R."/>
            <person name="Murakawa M."/>
            <person name="Ihara Y."/>
            <person name="Oshima-Yamada Y."/>
            <person name="Ohtaka K."/>
            <person name="Satoh M."/>
            <person name="Sonobe K."/>
            <person name="Ishii M."/>
            <person name="Ohtani R."/>
            <person name="Kanamori-Sato M."/>
            <person name="Honoki R."/>
            <person name="Miyazaki D."/>
            <person name="Mochizuki H."/>
            <person name="Umetsu J."/>
            <person name="Higashi K."/>
            <person name="Shibata D."/>
            <person name="Kamiya Y."/>
            <person name="Sato N."/>
            <person name="Nakamura Y."/>
            <person name="Tabata S."/>
            <person name="Ida S."/>
            <person name="Kurokawa K."/>
            <person name="Ohta H."/>
        </authorList>
    </citation>
    <scope>NUCLEOTIDE SEQUENCE [LARGE SCALE GENOMIC DNA]</scope>
    <source>
        <strain evidence="2 3">NIES-2285</strain>
    </source>
</reference>
<keyword evidence="3" id="KW-1185">Reference proteome</keyword>
<dbReference type="FunFam" id="3.40.50.1820:FF:000298">
    <property type="entry name" value="Bem46-like serine peptidase"/>
    <property type="match status" value="1"/>
</dbReference>
<dbReference type="EMBL" id="DF237222">
    <property type="protein sequence ID" value="GAQ86154.1"/>
    <property type="molecule type" value="Genomic_DNA"/>
</dbReference>
<dbReference type="InterPro" id="IPR029058">
    <property type="entry name" value="AB_hydrolase_fold"/>
</dbReference>
<proteinExistence type="predicted"/>
<dbReference type="AlphaFoldDB" id="A0A1Y1I5C5"/>
<dbReference type="Proteomes" id="UP000054558">
    <property type="component" value="Unassembled WGS sequence"/>
</dbReference>
<sequence>MNIMGMIGGVLKYLGYGAGGLASVALVLLVALQDKLVYVPVIPGQPREYPYTPDRLGLEYEDVWLRAADGVKLHGWFIRATPRLRSEAAVTGPTVLFFQENAGNIAHRLENVVMMIRHLRCNMFLLSYRGYGASEGSPTERGLVMDAQAALDYLLNREDIDPDRIIAFGRSLGGAVATQLARKNPGELRAVILENTFTSILDMAGILMPALGYVIGGNGYKPLNFLVRNQWRTLEAIRELKEPILFLSGLKDEMIPPAMMKKLYRAATNAQDRVYVEFPTGMHMDTWLRGRESYWQALQDFLGVQGDTRTRTLESQNLRK</sequence>
<feature type="domain" description="Peptidase S9 prolyl oligopeptidase catalytic" evidence="1">
    <location>
        <begin position="144"/>
        <end position="274"/>
    </location>
</feature>
<dbReference type="SUPFAM" id="SSF53474">
    <property type="entry name" value="alpha/beta-Hydrolases"/>
    <property type="match status" value="1"/>
</dbReference>
<accession>A0A1Y1I5C5</accession>
<dbReference type="GO" id="GO:0008236">
    <property type="term" value="F:serine-type peptidase activity"/>
    <property type="evidence" value="ECO:0007669"/>
    <property type="project" value="InterPro"/>
</dbReference>